<dbReference type="InterPro" id="IPR005546">
    <property type="entry name" value="Autotransporte_beta"/>
</dbReference>
<dbReference type="Pfam" id="PF03797">
    <property type="entry name" value="Autotransporter"/>
    <property type="match status" value="1"/>
</dbReference>
<proteinExistence type="predicted"/>
<dbReference type="InterPro" id="IPR038081">
    <property type="entry name" value="CalX-like_sf"/>
</dbReference>
<dbReference type="Pfam" id="PF17963">
    <property type="entry name" value="Big_9"/>
    <property type="match status" value="2"/>
</dbReference>
<dbReference type="Gene3D" id="2.60.40.2030">
    <property type="match status" value="5"/>
</dbReference>
<evidence type="ECO:0000256" key="2">
    <source>
        <dbReference type="ARBA" id="ARBA00022737"/>
    </source>
</evidence>
<dbReference type="GO" id="GO:0016020">
    <property type="term" value="C:membrane"/>
    <property type="evidence" value="ECO:0007669"/>
    <property type="project" value="InterPro"/>
</dbReference>
<dbReference type="SMART" id="SM00237">
    <property type="entry name" value="Calx_beta"/>
    <property type="match status" value="5"/>
</dbReference>
<dbReference type="Proteomes" id="UP000263833">
    <property type="component" value="Unassembled WGS sequence"/>
</dbReference>
<feature type="domain" description="Autotransporter" evidence="4">
    <location>
        <begin position="2674"/>
        <end position="2953"/>
    </location>
</feature>
<dbReference type="InterPro" id="IPR013783">
    <property type="entry name" value="Ig-like_fold"/>
</dbReference>
<evidence type="ECO:0000313" key="5">
    <source>
        <dbReference type="EMBL" id="RDV02570.1"/>
    </source>
</evidence>
<dbReference type="SUPFAM" id="SSF49313">
    <property type="entry name" value="Cadherin-like"/>
    <property type="match status" value="12"/>
</dbReference>
<dbReference type="Gene3D" id="2.60.40.3440">
    <property type="match status" value="2"/>
</dbReference>
<dbReference type="Pfam" id="PF03160">
    <property type="entry name" value="Calx-beta"/>
    <property type="match status" value="5"/>
</dbReference>
<keyword evidence="1" id="KW-0732">Signal</keyword>
<evidence type="ECO:0000259" key="4">
    <source>
        <dbReference type="PROSITE" id="PS51208"/>
    </source>
</evidence>
<keyword evidence="2" id="KW-0677">Repeat</keyword>
<dbReference type="InterPro" id="IPR003644">
    <property type="entry name" value="Calx_beta"/>
</dbReference>
<dbReference type="InterPro" id="IPR036709">
    <property type="entry name" value="Autotransporte_beta_dom_sf"/>
</dbReference>
<dbReference type="PANTHER" id="PTHR37494:SF1">
    <property type="entry name" value="STAPHYLOCOCCUS AUREUS SURFACE PROTEIN A"/>
    <property type="match status" value="1"/>
</dbReference>
<dbReference type="OrthoDB" id="5720638at2"/>
<dbReference type="Gene3D" id="2.60.40.10">
    <property type="entry name" value="Immunoglobulins"/>
    <property type="match status" value="15"/>
</dbReference>
<evidence type="ECO:0000313" key="6">
    <source>
        <dbReference type="Proteomes" id="UP000263833"/>
    </source>
</evidence>
<organism evidence="5 6">
    <name type="scientific">Sphingorhabdus pulchriflava</name>
    <dbReference type="NCBI Taxonomy" id="2292257"/>
    <lineage>
        <taxon>Bacteria</taxon>
        <taxon>Pseudomonadati</taxon>
        <taxon>Pseudomonadota</taxon>
        <taxon>Alphaproteobacteria</taxon>
        <taxon>Sphingomonadales</taxon>
        <taxon>Sphingomonadaceae</taxon>
        <taxon>Sphingorhabdus</taxon>
    </lineage>
</organism>
<dbReference type="Pfam" id="PF05345">
    <property type="entry name" value="He_PIG"/>
    <property type="match status" value="14"/>
</dbReference>
<dbReference type="SUPFAM" id="SSF141072">
    <property type="entry name" value="CalX-like"/>
    <property type="match status" value="5"/>
</dbReference>
<keyword evidence="6" id="KW-1185">Reference proteome</keyword>
<keyword evidence="3" id="KW-0106">Calcium</keyword>
<accession>A0A371B4T2</accession>
<dbReference type="Gene3D" id="2.40.128.130">
    <property type="entry name" value="Autotransporter beta-domain"/>
    <property type="match status" value="1"/>
</dbReference>
<dbReference type="GO" id="GO:0007154">
    <property type="term" value="P:cell communication"/>
    <property type="evidence" value="ECO:0007669"/>
    <property type="project" value="InterPro"/>
</dbReference>
<dbReference type="EMBL" id="QRGP01000002">
    <property type="protein sequence ID" value="RDV02570.1"/>
    <property type="molecule type" value="Genomic_DNA"/>
</dbReference>
<dbReference type="GO" id="GO:0005509">
    <property type="term" value="F:calcium ion binding"/>
    <property type="evidence" value="ECO:0007669"/>
    <property type="project" value="InterPro"/>
</dbReference>
<name>A0A371B4T2_9SPHN</name>
<comment type="caution">
    <text evidence="5">The sequence shown here is derived from an EMBL/GenBank/DDBJ whole genome shotgun (WGS) entry which is preliminary data.</text>
</comment>
<sequence length="2953" mass="291711">MKHLRLWRGAGNLNGGSKMRSSAASVWLKRIMGIFALMLVQILLVPQAHAQHTSGECPPQTATVTAGGTVTINISDCELPGFGGLGAIDGGSFGTPDFENHGTAITRRVGSGPTTQWFLDYSHNGTTGIGSTDVFELSDGSLTGSGDIQFTITINASASPITVAPSSLPTITAGTFFSQTLTATGGASPYTYVLQSGAFPVGLSLSSGGVLSGTPTQRGAYSFSVRATDSTTPTAQFTDKGYTGTVQSPTLALSPGTYAMSQGVSGSFSIGVSGGVAPYSFLVEPVPPNALPPGLSLSASGVVSGTPTSSGSFNTTIRVGDASTGPGTYFELETLTINVAPPPSVSIAVAPSSVNEDGATNLTYTVTRSATSTSALTVNLSYSGTATSGSDYTGAAATVVIPANATTATLTLDPTADTTSESNETAIVTVAAGTGYTVGAPSSATGTILNDEGTSTYPGCATRNVTVANGGTVRVDLSACHFFGLGVVSVAPTNGTATAGPGPVNYYDYTHNGNSATSDRFVVLDDNSQTIVINVTITPPTSSIVVLPASLSAMTAGTAFSEALTSSGGTGPYTYTVSTGALPTGLSLSSTGVISGTPTQRGSYSVGIRAQDSLGAFTVKGYTGTVAAASLTLVSGTGTAIQSVAFTQTLATTNGVAPFTYLVETGSLPSGITLSSAGVLSGTTSAAAGPYSVTIRVTDSSTGVGTNFQLQPFTLTVSPPPTVSIAVTPASVSEDGATNLTYTVTRSLNLSSPTTVNITTAGTATSGVDYTGGVATVVIPANATTATITINPSVDGSVEPDETVTLIVAAGTGYSVGAPSNAVGTILNDDVPSATIAVSPAAVAEDGAPNLVYTVTLSQAPNSPVSINYTVGGTAANGTDYATITSPLIINTGQTTGTITVNPTADTSIESDETVSITLAAGAGYTVGVPNNAVGTILNDDLPNLTINDVTLNEGNAGITNATFTVSLSAPAGPGGVTFNIATANGSATAGTDYVAQSLTAQTIPAGSSTYIFTVLLNGDTLNEPSESYFVNVTSAVNAVVVDGQGVGTITNDDPLPSLSINDVSVTEGNAGTVNAVFTVNLSAASGQTVAVNYATANGTATQPADYTNTSGTLTFTPGQTSRTITVPVIGETVPEANETYFVNLSGATNAIIADNQGLGTINNDDVPVTVSPGSLPNGTVGTAYSQTLTASAGVAPYSFAVTAGALPTGLTLTGGGTLSGTPTASGVFNFTVSATDSSGAPGPFSGSQAYALTIVSPPIIANDDTGAAAVNGFTGGTAYADVLANNGNGPDTLGGVPATLTTVTLSQLATTNPAITLNPATGAVVVAPATAAGSYTVTYEICQAVDPANCAAAIAEVSVAPAAIAALDDVNAPDISTVTGGTAYANILANNGNGPDTLNGAAATFANVVVTSSTSSNAGVTLNPATGRINVAVGTPVGSQSVNYTICEQLNPTNCASAVASVTVIDIPPVAGPVTLTVPYDAAATNVPLVITGGAPTSVNEVTPSLHGTVMASGTTITYQPNPGYAGPDSFTYSATNSGGTSSAALVSITVQDPVVTITPSGGLNASIAVPYTQSFTFNGGAQPWSGYQVTNLPAGLSITGTTANSVTVSGTPTAAGAFNLNVSATDSSSGNGPFTVGQAFTLNVAGPGLALIPGSGTLNAPYAAAFSQNFTASGGTGPYSYTLTGALPAGLSFSGSTLSGTPTAPGSYPVTVTATDTGSTGTGAPFTVAQNYTIDVPAPTIAIAPAVVPAANAGVAYSQTLTSSGGVAPYTLALTSGSLPTGLTFSAGTLSGTPTQVGSFNFTITSTDNFGQAGSRAYTLTVNAPTLVLTPGSGTTNVAFNAPVSQTYVASGGVGPYSYAVTAGALPTGVTLNGSTGLLSGSTIQVGTFSFTVTATDTTITGVGAPFSVSGNYALTVAPPVIAIDQASLPSATVASAYSTTVTASGAIAPYSYAITAGALPAGLSLSSGGTLSGTPTAGGNFNFTITATDSSGTPGPFNGARAFTLNVASASVTLPATSLASGQRNVPYAATLNPASGGTAPYSYVVTAGALPTGMTLSASGVLGGTPTAFGSFSFTVTATDSSTGTGPYGGNQSFALTIVDQPPVAGAVSLSLPYGSGATPVALNLSGGTATSVAIASGPANGSATVGGLTVSYQPNASFSGTDSFTYTATNSGGTSSPATVTITVGAPALTVTAAGPLTTTVGQAYSQTFNFAGGTAPFSAYTVTGLPAGLSVSSSSANSVTIAGTPTASGSFALTVSGQDSSTGNGPFTASQGFTLNVAAPNLALAPASGSFTATYAGPYSQSIAASGGVGPYSYALTGSLPAGVTLNAATGAVSGTPTASGSFAFTVTATDTGATGAGAPFTVAGNYSLTVAAPTIVVTPTALPAAIAGQAYTATLSASGAVAPYSYTLTGGALPTGVTLAANGQLSGTPTVSGSFAFAVQVRDANGQTGAANLTLGVGVPTLTITPATLPAAVQGIAYSQALTASGGIAPYSFAISSGTLPAGLTLNTTTGVISGTPTTSGTANFAITATDSTGGTPATLTVNFALQVAARPDPATDPEVRGLVQAQVAATRRFADAQVDNFMQRMESMHGEGSGNGEGNGDGAGITFRNNVRLSTPDHCRDAITMMTNAACANRSRMSGIVSLNNWSAEGSAKAEGPTANAGAGGGAGGPWTIWAGGAIRFGEREANSGRVSQEFESEGITIGADYRFSPSFAAGLGIGLGRDTVDVGDEGSRSRGEAKTIAVYGSHKLGDGFFVDWLGGYQKLDFDLRRYVTLTGALLNSSRDGHQWFGTLSTGADILRGDWQLTPYARIDITRATLNGYSESSGSVFDLTFLDQDVNFTSLGLGTRFKYRHKTGWGELLPQLRAEYQWNVERSADARVAYADRISGPFSTIPLSGIGSEELTLGGKLEALFDPNWALAVEYIGRISPGAGSDNMFQIGVKHEF</sequence>
<gene>
    <name evidence="5" type="ORF">DXH95_11440</name>
</gene>
<dbReference type="SMART" id="SM00869">
    <property type="entry name" value="Autotransporter"/>
    <property type="match status" value="1"/>
</dbReference>
<reference evidence="6" key="1">
    <citation type="submission" date="2018-08" db="EMBL/GenBank/DDBJ databases">
        <authorList>
            <person name="Kim S.-J."/>
            <person name="Jung G.-Y."/>
        </authorList>
    </citation>
    <scope>NUCLEOTIDE SEQUENCE [LARGE SCALE GENOMIC DNA]</scope>
    <source>
        <strain evidence="6">GY_G</strain>
    </source>
</reference>
<protein>
    <submittedName>
        <fullName evidence="5">Autotransporter domain-containing protein</fullName>
    </submittedName>
</protein>
<dbReference type="PANTHER" id="PTHR37494">
    <property type="entry name" value="HEMAGGLUTININ"/>
    <property type="match status" value="1"/>
</dbReference>
<dbReference type="SUPFAM" id="SSF103515">
    <property type="entry name" value="Autotransporter"/>
    <property type="match status" value="1"/>
</dbReference>
<dbReference type="InterPro" id="IPR015919">
    <property type="entry name" value="Cadherin-like_sf"/>
</dbReference>
<evidence type="ECO:0000256" key="3">
    <source>
        <dbReference type="ARBA" id="ARBA00022837"/>
    </source>
</evidence>
<evidence type="ECO:0000256" key="1">
    <source>
        <dbReference type="ARBA" id="ARBA00022729"/>
    </source>
</evidence>
<dbReference type="PROSITE" id="PS51208">
    <property type="entry name" value="AUTOTRANSPORTER"/>
    <property type="match status" value="1"/>
</dbReference>